<sequence length="87" mass="9693">GAKPDPSALEREAGKLEATKCDFFPKTFASRYFHTCARLASPAGPAWSHPIPAPRQVGTEHWTCFTYRQEKQAGTPRRSRGKPSHLL</sequence>
<name>A0A8B9NWL9_APTOW</name>
<feature type="compositionally biased region" description="Basic residues" evidence="1">
    <location>
        <begin position="77"/>
        <end position="87"/>
    </location>
</feature>
<proteinExistence type="predicted"/>
<dbReference type="AlphaFoldDB" id="A0A8B9NWL9"/>
<feature type="region of interest" description="Disordered" evidence="1">
    <location>
        <begin position="68"/>
        <end position="87"/>
    </location>
</feature>
<evidence type="ECO:0000313" key="3">
    <source>
        <dbReference type="Proteomes" id="UP000694424"/>
    </source>
</evidence>
<reference evidence="2" key="1">
    <citation type="submission" date="2025-08" db="UniProtKB">
        <authorList>
            <consortium name="Ensembl"/>
        </authorList>
    </citation>
    <scope>IDENTIFICATION</scope>
</reference>
<evidence type="ECO:0000313" key="2">
    <source>
        <dbReference type="Ensembl" id="ENSAOWP00000003482.1"/>
    </source>
</evidence>
<accession>A0A8B9NWL9</accession>
<protein>
    <submittedName>
        <fullName evidence="2">Uncharacterized protein</fullName>
    </submittedName>
</protein>
<reference evidence="2" key="2">
    <citation type="submission" date="2025-09" db="UniProtKB">
        <authorList>
            <consortium name="Ensembl"/>
        </authorList>
    </citation>
    <scope>IDENTIFICATION</scope>
</reference>
<organism evidence="2 3">
    <name type="scientific">Apteryx owenii</name>
    <name type="common">Little spotted kiwi</name>
    <dbReference type="NCBI Taxonomy" id="8824"/>
    <lineage>
        <taxon>Eukaryota</taxon>
        <taxon>Metazoa</taxon>
        <taxon>Chordata</taxon>
        <taxon>Craniata</taxon>
        <taxon>Vertebrata</taxon>
        <taxon>Euteleostomi</taxon>
        <taxon>Archelosauria</taxon>
        <taxon>Archosauria</taxon>
        <taxon>Dinosauria</taxon>
        <taxon>Saurischia</taxon>
        <taxon>Theropoda</taxon>
        <taxon>Coelurosauria</taxon>
        <taxon>Aves</taxon>
        <taxon>Palaeognathae</taxon>
        <taxon>Apterygiformes</taxon>
        <taxon>Apterygidae</taxon>
        <taxon>Apteryx</taxon>
    </lineage>
</organism>
<evidence type="ECO:0000256" key="1">
    <source>
        <dbReference type="SAM" id="MobiDB-lite"/>
    </source>
</evidence>
<dbReference type="Ensembl" id="ENSAOWT00000003971.1">
    <property type="protein sequence ID" value="ENSAOWP00000003482.1"/>
    <property type="gene ID" value="ENSAOWG00000002458.1"/>
</dbReference>
<dbReference type="Proteomes" id="UP000694424">
    <property type="component" value="Unplaced"/>
</dbReference>
<keyword evidence="3" id="KW-1185">Reference proteome</keyword>